<protein>
    <recommendedName>
        <fullName evidence="3">Cytochrome c biogenesis B</fullName>
    </recommendedName>
</protein>
<name>A0AAV4V0G5_CAEEX</name>
<gene>
    <name evidence="1" type="ORF">CEXT_533761</name>
</gene>
<reference evidence="1 2" key="1">
    <citation type="submission" date="2021-06" db="EMBL/GenBank/DDBJ databases">
        <title>Caerostris extrusa draft genome.</title>
        <authorList>
            <person name="Kono N."/>
            <person name="Arakawa K."/>
        </authorList>
    </citation>
    <scope>NUCLEOTIDE SEQUENCE [LARGE SCALE GENOMIC DNA]</scope>
</reference>
<evidence type="ECO:0000313" key="1">
    <source>
        <dbReference type="EMBL" id="GIY63374.1"/>
    </source>
</evidence>
<dbReference type="AlphaFoldDB" id="A0AAV4V0G5"/>
<dbReference type="EMBL" id="BPLR01013731">
    <property type="protein sequence ID" value="GIY63374.1"/>
    <property type="molecule type" value="Genomic_DNA"/>
</dbReference>
<dbReference type="Proteomes" id="UP001054945">
    <property type="component" value="Unassembled WGS sequence"/>
</dbReference>
<accession>A0AAV4V0G5</accession>
<comment type="caution">
    <text evidence="1">The sequence shown here is derived from an EMBL/GenBank/DDBJ whole genome shotgun (WGS) entry which is preliminary data.</text>
</comment>
<organism evidence="1 2">
    <name type="scientific">Caerostris extrusa</name>
    <name type="common">Bark spider</name>
    <name type="synonym">Caerostris bankana</name>
    <dbReference type="NCBI Taxonomy" id="172846"/>
    <lineage>
        <taxon>Eukaryota</taxon>
        <taxon>Metazoa</taxon>
        <taxon>Ecdysozoa</taxon>
        <taxon>Arthropoda</taxon>
        <taxon>Chelicerata</taxon>
        <taxon>Arachnida</taxon>
        <taxon>Araneae</taxon>
        <taxon>Araneomorphae</taxon>
        <taxon>Entelegynae</taxon>
        <taxon>Araneoidea</taxon>
        <taxon>Araneidae</taxon>
        <taxon>Caerostris</taxon>
    </lineage>
</organism>
<proteinExistence type="predicted"/>
<evidence type="ECO:0008006" key="3">
    <source>
        <dbReference type="Google" id="ProtNLM"/>
    </source>
</evidence>
<keyword evidence="2" id="KW-1185">Reference proteome</keyword>
<sequence length="160" mass="18181">MLGHPLSSSHYSQTTILLEGIRHLARDTFLPWFSRAPINCEIHCMGKVLLLRNFQKQRPLFPCTKKKSVLLFHNLCPAWPALFHSSCLHGLSYPFSITHVLIACTLFRNLCLHGLSYFSITYVPITSPTFSITYVPITSPTLFHNSYPNSLSSFSYLMSS</sequence>
<evidence type="ECO:0000313" key="2">
    <source>
        <dbReference type="Proteomes" id="UP001054945"/>
    </source>
</evidence>